<evidence type="ECO:0000313" key="2">
    <source>
        <dbReference type="WBParaSite" id="MBELARI_LOCUS4516"/>
    </source>
</evidence>
<name>A0AAF3FCB1_9BILA</name>
<accession>A0AAF3FCB1</accession>
<protein>
    <submittedName>
        <fullName evidence="2">Uncharacterized protein</fullName>
    </submittedName>
</protein>
<reference evidence="2" key="1">
    <citation type="submission" date="2024-02" db="UniProtKB">
        <authorList>
            <consortium name="WormBaseParasite"/>
        </authorList>
    </citation>
    <scope>IDENTIFICATION</scope>
</reference>
<keyword evidence="1" id="KW-1185">Reference proteome</keyword>
<dbReference type="Proteomes" id="UP000887575">
    <property type="component" value="Unassembled WGS sequence"/>
</dbReference>
<organism evidence="1 2">
    <name type="scientific">Mesorhabditis belari</name>
    <dbReference type="NCBI Taxonomy" id="2138241"/>
    <lineage>
        <taxon>Eukaryota</taxon>
        <taxon>Metazoa</taxon>
        <taxon>Ecdysozoa</taxon>
        <taxon>Nematoda</taxon>
        <taxon>Chromadorea</taxon>
        <taxon>Rhabditida</taxon>
        <taxon>Rhabditina</taxon>
        <taxon>Rhabditomorpha</taxon>
        <taxon>Rhabditoidea</taxon>
        <taxon>Rhabditidae</taxon>
        <taxon>Mesorhabditinae</taxon>
        <taxon>Mesorhabditis</taxon>
    </lineage>
</organism>
<dbReference type="WBParaSite" id="MBELARI_LOCUS4516">
    <property type="protein sequence ID" value="MBELARI_LOCUS4516"/>
    <property type="gene ID" value="MBELARI_LOCUS4516"/>
</dbReference>
<evidence type="ECO:0000313" key="1">
    <source>
        <dbReference type="Proteomes" id="UP000887575"/>
    </source>
</evidence>
<dbReference type="AlphaFoldDB" id="A0AAF3FCB1"/>
<proteinExistence type="predicted"/>
<sequence length="414" mass="48587">MPFPFALLPKEVQESALRTVCPQEGEQLFKVNKSLQKFYLSNGLLPRKISKVSIRFGDWIQRELLIELVELEFFTQSIEFQQGFYLDKREPRIEATCYQSNKNQLNFWLHICKSHVSKTIISRIRSCRTLEISLGSNPVMFHSNKIIAFLLQYLDSKKFLPNLLFVKHLEISCFRDFLKGYMHFTPPVVDQSFRIDFGPWKSANNHWQQRLEALCQHENLSNVEHFIINDFRESFSALTPTKAKSYTFSVDFVNLSGSITALIRQGSPGKNPDSVLVFTALIENPTSAAQGDDAFTNDDIMHFRMIATRLKHFPKIRWIDRVLGTERSIEEIRPQLFHARFKGDLKNRENFEKFQSLKSFLIGNGEEYPDLQSKVYMKMELNEGKELVMILEFGRPDDVYELWFRFYAKVFKQW</sequence>